<protein>
    <submittedName>
        <fullName evidence="5">Helix-turn-helix transcriptional regulator</fullName>
    </submittedName>
</protein>
<dbReference type="SUPFAM" id="SSF46689">
    <property type="entry name" value="Homeodomain-like"/>
    <property type="match status" value="2"/>
</dbReference>
<evidence type="ECO:0000256" key="2">
    <source>
        <dbReference type="ARBA" id="ARBA00023125"/>
    </source>
</evidence>
<dbReference type="PRINTS" id="PR00032">
    <property type="entry name" value="HTHARAC"/>
</dbReference>
<dbReference type="Proteomes" id="UP001596289">
    <property type="component" value="Unassembled WGS sequence"/>
</dbReference>
<dbReference type="InterPro" id="IPR018062">
    <property type="entry name" value="HTH_AraC-typ_CS"/>
</dbReference>
<keyword evidence="1" id="KW-0805">Transcription regulation</keyword>
<sequence>MAGIFNFPYLQLNEILKVSEQTYTINMNYNFQQNAANILLYVKSGQLLLYAQTSYIINSAELLIVPTTEQVTLVAAVPDTVVVYIIFKATSPHLPAIQAHIFKSINATLLTKIMQQNDQITFLRRRKPEMSYDVEIGEFFTASCALLYTEVTQLLLLLSEMEIKTRLPNTVTATSTLATTLPDPKINKNQLIYAKSASGTLYKNLLVKQIITYMKANLDKHLSITIIAQEFLVGSSNLKKIFKKETGSSIMTYFKELRMTAATNLIEQHKLTVTEIATQLGFSSSHHFSSAFKQYTGVSPTQYYANLAPTN</sequence>
<dbReference type="RefSeq" id="WP_125551896.1">
    <property type="nucleotide sequence ID" value="NZ_JBHSSL010000016.1"/>
</dbReference>
<dbReference type="SMART" id="SM00342">
    <property type="entry name" value="HTH_ARAC"/>
    <property type="match status" value="1"/>
</dbReference>
<keyword evidence="2" id="KW-0238">DNA-binding</keyword>
<keyword evidence="6" id="KW-1185">Reference proteome</keyword>
<dbReference type="InterPro" id="IPR020449">
    <property type="entry name" value="Tscrpt_reg_AraC-type_HTH"/>
</dbReference>
<dbReference type="PANTHER" id="PTHR43280:SF2">
    <property type="entry name" value="HTH-TYPE TRANSCRIPTIONAL REGULATOR EXSA"/>
    <property type="match status" value="1"/>
</dbReference>
<evidence type="ECO:0000313" key="5">
    <source>
        <dbReference type="EMBL" id="MFC6169314.1"/>
    </source>
</evidence>
<dbReference type="InterPro" id="IPR018060">
    <property type="entry name" value="HTH_AraC"/>
</dbReference>
<dbReference type="PROSITE" id="PS00041">
    <property type="entry name" value="HTH_ARAC_FAMILY_1"/>
    <property type="match status" value="1"/>
</dbReference>
<accession>A0ABW1RDW5</accession>
<feature type="domain" description="HTH araC/xylS-type" evidence="4">
    <location>
        <begin position="208"/>
        <end position="306"/>
    </location>
</feature>
<name>A0ABW1RDW5_9LACO</name>
<comment type="caution">
    <text evidence="5">The sequence shown here is derived from an EMBL/GenBank/DDBJ whole genome shotgun (WGS) entry which is preliminary data.</text>
</comment>
<gene>
    <name evidence="5" type="ORF">ACFQGP_01830</name>
</gene>
<dbReference type="Pfam" id="PF12833">
    <property type="entry name" value="HTH_18"/>
    <property type="match status" value="1"/>
</dbReference>
<evidence type="ECO:0000313" key="6">
    <source>
        <dbReference type="Proteomes" id="UP001596289"/>
    </source>
</evidence>
<keyword evidence="3" id="KW-0804">Transcription</keyword>
<proteinExistence type="predicted"/>
<evidence type="ECO:0000256" key="3">
    <source>
        <dbReference type="ARBA" id="ARBA00023163"/>
    </source>
</evidence>
<reference evidence="6" key="1">
    <citation type="journal article" date="2019" name="Int. J. Syst. Evol. Microbiol.">
        <title>The Global Catalogue of Microorganisms (GCM) 10K type strain sequencing project: providing services to taxonomists for standard genome sequencing and annotation.</title>
        <authorList>
            <consortium name="The Broad Institute Genomics Platform"/>
            <consortium name="The Broad Institute Genome Sequencing Center for Infectious Disease"/>
            <person name="Wu L."/>
            <person name="Ma J."/>
        </authorList>
    </citation>
    <scope>NUCLEOTIDE SEQUENCE [LARGE SCALE GENOMIC DNA]</scope>
    <source>
        <strain evidence="6">CCM 8904</strain>
    </source>
</reference>
<evidence type="ECO:0000259" key="4">
    <source>
        <dbReference type="PROSITE" id="PS01124"/>
    </source>
</evidence>
<organism evidence="5 6">
    <name type="scientific">Loigolactobacillus jiayinensis</name>
    <dbReference type="NCBI Taxonomy" id="2486016"/>
    <lineage>
        <taxon>Bacteria</taxon>
        <taxon>Bacillati</taxon>
        <taxon>Bacillota</taxon>
        <taxon>Bacilli</taxon>
        <taxon>Lactobacillales</taxon>
        <taxon>Lactobacillaceae</taxon>
        <taxon>Loigolactobacillus</taxon>
    </lineage>
</organism>
<dbReference type="PANTHER" id="PTHR43280">
    <property type="entry name" value="ARAC-FAMILY TRANSCRIPTIONAL REGULATOR"/>
    <property type="match status" value="1"/>
</dbReference>
<dbReference type="Gene3D" id="1.10.10.60">
    <property type="entry name" value="Homeodomain-like"/>
    <property type="match status" value="2"/>
</dbReference>
<evidence type="ECO:0000256" key="1">
    <source>
        <dbReference type="ARBA" id="ARBA00023015"/>
    </source>
</evidence>
<dbReference type="EMBL" id="JBHSSL010000016">
    <property type="protein sequence ID" value="MFC6169314.1"/>
    <property type="molecule type" value="Genomic_DNA"/>
</dbReference>
<dbReference type="InterPro" id="IPR009057">
    <property type="entry name" value="Homeodomain-like_sf"/>
</dbReference>
<dbReference type="PROSITE" id="PS01124">
    <property type="entry name" value="HTH_ARAC_FAMILY_2"/>
    <property type="match status" value="1"/>
</dbReference>